<dbReference type="EMBL" id="JAODUO010007728">
    <property type="protein sequence ID" value="KAK2138442.1"/>
    <property type="molecule type" value="Genomic_DNA"/>
</dbReference>
<gene>
    <name evidence="2" type="ORF">NP493_689g01010</name>
    <name evidence="1" type="ORF">NP493_7739g00002</name>
</gene>
<evidence type="ECO:0000313" key="1">
    <source>
        <dbReference type="EMBL" id="KAK2138442.1"/>
    </source>
</evidence>
<dbReference type="AlphaFoldDB" id="A0AAD9NPJ0"/>
<accession>A0AAD9NPJ0</accession>
<proteinExistence type="predicted"/>
<evidence type="ECO:0000313" key="2">
    <source>
        <dbReference type="EMBL" id="KAK2176033.1"/>
    </source>
</evidence>
<organism evidence="2 3">
    <name type="scientific">Ridgeia piscesae</name>
    <name type="common">Tubeworm</name>
    <dbReference type="NCBI Taxonomy" id="27915"/>
    <lineage>
        <taxon>Eukaryota</taxon>
        <taxon>Metazoa</taxon>
        <taxon>Spiralia</taxon>
        <taxon>Lophotrochozoa</taxon>
        <taxon>Annelida</taxon>
        <taxon>Polychaeta</taxon>
        <taxon>Sedentaria</taxon>
        <taxon>Canalipalpata</taxon>
        <taxon>Sabellida</taxon>
        <taxon>Siboglinidae</taxon>
        <taxon>Ridgeia</taxon>
    </lineage>
</organism>
<name>A0AAD9NPJ0_RIDPI</name>
<reference evidence="2" key="1">
    <citation type="journal article" date="2023" name="Mol. Biol. Evol.">
        <title>Third-Generation Sequencing Reveals the Adaptive Role of the Epigenome in Three Deep-Sea Polychaetes.</title>
        <authorList>
            <person name="Perez M."/>
            <person name="Aroh O."/>
            <person name="Sun Y."/>
            <person name="Lan Y."/>
            <person name="Juniper S.K."/>
            <person name="Young C.R."/>
            <person name="Angers B."/>
            <person name="Qian P.Y."/>
        </authorList>
    </citation>
    <scope>NUCLEOTIDE SEQUENCE</scope>
    <source>
        <strain evidence="2">R07B-5</strain>
    </source>
</reference>
<evidence type="ECO:0000313" key="3">
    <source>
        <dbReference type="Proteomes" id="UP001209878"/>
    </source>
</evidence>
<comment type="caution">
    <text evidence="2">The sequence shown here is derived from an EMBL/GenBank/DDBJ whole genome shotgun (WGS) entry which is preliminary data.</text>
</comment>
<protein>
    <submittedName>
        <fullName evidence="2">Uncharacterized protein</fullName>
    </submittedName>
</protein>
<sequence>MRNMTVPNVVSPLDHSRVSGDTVQSKYNLIDHWQLKSLALNDLSTMPLACVINSKQCVVLTDSSFLSRMAAVPCASLCHQFSPRLRHASSISCFFSKLVPSYVTLDNDTS</sequence>
<dbReference type="Proteomes" id="UP001209878">
    <property type="component" value="Unassembled WGS sequence"/>
</dbReference>
<keyword evidence="3" id="KW-1185">Reference proteome</keyword>
<dbReference type="EMBL" id="JAODUO010000690">
    <property type="protein sequence ID" value="KAK2176033.1"/>
    <property type="molecule type" value="Genomic_DNA"/>
</dbReference>